<accession>A0A1L1PB49</accession>
<dbReference type="InterPro" id="IPR011495">
    <property type="entry name" value="Sig_transdc_His_kin_sub2_dim/P"/>
</dbReference>
<dbReference type="InterPro" id="IPR000014">
    <property type="entry name" value="PAS"/>
</dbReference>
<feature type="domain" description="PAS" evidence="2">
    <location>
        <begin position="17"/>
        <end position="70"/>
    </location>
</feature>
<dbReference type="GO" id="GO:0016301">
    <property type="term" value="F:kinase activity"/>
    <property type="evidence" value="ECO:0007669"/>
    <property type="project" value="UniProtKB-KW"/>
</dbReference>
<dbReference type="PROSITE" id="PS50113">
    <property type="entry name" value="PAC"/>
    <property type="match status" value="1"/>
</dbReference>
<feature type="domain" description="PAC" evidence="3">
    <location>
        <begin position="94"/>
        <end position="144"/>
    </location>
</feature>
<dbReference type="InterPro" id="IPR000700">
    <property type="entry name" value="PAS-assoc_C"/>
</dbReference>
<evidence type="ECO:0000313" key="5">
    <source>
        <dbReference type="Proteomes" id="UP000028878"/>
    </source>
</evidence>
<feature type="domain" description="Histidine kinase" evidence="1">
    <location>
        <begin position="155"/>
        <end position="349"/>
    </location>
</feature>
<dbReference type="Gene3D" id="3.30.565.10">
    <property type="entry name" value="Histidine kinase-like ATPase, C-terminal domain"/>
    <property type="match status" value="1"/>
</dbReference>
<protein>
    <submittedName>
        <fullName evidence="4">Signal transduction histidine kinase</fullName>
    </submittedName>
</protein>
<dbReference type="NCBIfam" id="TIGR00229">
    <property type="entry name" value="sensory_box"/>
    <property type="match status" value="1"/>
</dbReference>
<dbReference type="InterPro" id="IPR005467">
    <property type="entry name" value="His_kinase_dom"/>
</dbReference>
<evidence type="ECO:0000259" key="1">
    <source>
        <dbReference type="PROSITE" id="PS50109"/>
    </source>
</evidence>
<keyword evidence="5" id="KW-1185">Reference proteome</keyword>
<keyword evidence="4" id="KW-0808">Transferase</keyword>
<dbReference type="SUPFAM" id="SSF55874">
    <property type="entry name" value="ATPase domain of HSP90 chaperone/DNA topoisomerase II/histidine kinase"/>
    <property type="match status" value="1"/>
</dbReference>
<dbReference type="SUPFAM" id="SSF55785">
    <property type="entry name" value="PYP-like sensor domain (PAS domain)"/>
    <property type="match status" value="1"/>
</dbReference>
<proteinExistence type="predicted"/>
<keyword evidence="4" id="KW-0418">Kinase</keyword>
<gene>
    <name evidence="4" type="ORF">BN948_01691</name>
</gene>
<reference evidence="5" key="1">
    <citation type="submission" date="2014-11" db="EMBL/GenBank/DDBJ databases">
        <title>Draft genome sequence of Hydrogenophaga intermedia S1.</title>
        <authorList>
            <person name="Gan H.M."/>
            <person name="Chew T.H."/>
            <person name="Stolz A."/>
        </authorList>
    </citation>
    <scope>NUCLEOTIDE SEQUENCE [LARGE SCALE GENOMIC DNA]</scope>
    <source>
        <strain evidence="5">S1</strain>
    </source>
</reference>
<evidence type="ECO:0000259" key="3">
    <source>
        <dbReference type="PROSITE" id="PS50113"/>
    </source>
</evidence>
<evidence type="ECO:0000313" key="4">
    <source>
        <dbReference type="EMBL" id="CDN87272.1"/>
    </source>
</evidence>
<evidence type="ECO:0000259" key="2">
    <source>
        <dbReference type="PROSITE" id="PS50112"/>
    </source>
</evidence>
<dbReference type="Pfam" id="PF02518">
    <property type="entry name" value="HATPase_c"/>
    <property type="match status" value="1"/>
</dbReference>
<dbReference type="Pfam" id="PF13426">
    <property type="entry name" value="PAS_9"/>
    <property type="match status" value="1"/>
</dbReference>
<organism evidence="4 5">
    <name type="scientific">Hydrogenophaga intermedia</name>
    <dbReference type="NCBI Taxonomy" id="65786"/>
    <lineage>
        <taxon>Bacteria</taxon>
        <taxon>Pseudomonadati</taxon>
        <taxon>Pseudomonadota</taxon>
        <taxon>Betaproteobacteria</taxon>
        <taxon>Burkholderiales</taxon>
        <taxon>Comamonadaceae</taxon>
        <taxon>Hydrogenophaga</taxon>
    </lineage>
</organism>
<dbReference type="CDD" id="cd00130">
    <property type="entry name" value="PAS"/>
    <property type="match status" value="1"/>
</dbReference>
<dbReference type="EMBL" id="CCAE010000010">
    <property type="protein sequence ID" value="CDN87272.1"/>
    <property type="molecule type" value="Genomic_DNA"/>
</dbReference>
<dbReference type="InterPro" id="IPR035965">
    <property type="entry name" value="PAS-like_dom_sf"/>
</dbReference>
<dbReference type="PANTHER" id="PTHR43065">
    <property type="entry name" value="SENSOR HISTIDINE KINASE"/>
    <property type="match status" value="1"/>
</dbReference>
<dbReference type="PROSITE" id="PS50112">
    <property type="entry name" value="PAS"/>
    <property type="match status" value="1"/>
</dbReference>
<dbReference type="SMART" id="SM00091">
    <property type="entry name" value="PAS"/>
    <property type="match status" value="1"/>
</dbReference>
<dbReference type="InterPro" id="IPR036890">
    <property type="entry name" value="HATPase_C_sf"/>
</dbReference>
<name>A0A1L1PB49_HYDIT</name>
<dbReference type="Proteomes" id="UP000028878">
    <property type="component" value="Unassembled WGS sequence"/>
</dbReference>
<sequence length="351" mass="39441">MPDKEECNVMTSSRIELDDYLGQAFHRMPVAMIVVNPRGEITRLNQLAQTTFGYEASELIGQPVETLIPQRYRAAHPHYRQGFLAETTARPMGLGRDLSGLRKDGSEFPVEIGINPVETGEGPMILSVILDLSERKQAEKRIQDALTQKDLLLREVHHRVKNNLQVIHSLLDLQALKLNDHEVVEVLRDSQNRIRSMSLIHQTLYQSRNFARVDFQRFLDELLPSLTESYRSVAGLVSIAVDAHEVKLPINEAIPCGLIINELVSNALKHGFTQGRGGQIIVAVQQHGERTIELSVSNDGHGIPESLDLEQTATLGLQLVQLLTRQLNGAMEIQRENPTRFTLRFELEGDS</sequence>
<dbReference type="InterPro" id="IPR003594">
    <property type="entry name" value="HATPase_dom"/>
</dbReference>
<dbReference type="AlphaFoldDB" id="A0A1L1PB49"/>
<dbReference type="Gene3D" id="3.30.450.20">
    <property type="entry name" value="PAS domain"/>
    <property type="match status" value="1"/>
</dbReference>
<dbReference type="SMART" id="SM00387">
    <property type="entry name" value="HATPase_c"/>
    <property type="match status" value="1"/>
</dbReference>
<dbReference type="Pfam" id="PF07568">
    <property type="entry name" value="HisKA_2"/>
    <property type="match status" value="1"/>
</dbReference>
<dbReference type="PANTHER" id="PTHR43065:SF23">
    <property type="entry name" value="SENSOR HISTIDINE KINASE PDTAS"/>
    <property type="match status" value="1"/>
</dbReference>
<dbReference type="PROSITE" id="PS50109">
    <property type="entry name" value="HIS_KIN"/>
    <property type="match status" value="1"/>
</dbReference>